<protein>
    <recommendedName>
        <fullName evidence="1">IDEAL domain-containing protein</fullName>
    </recommendedName>
</protein>
<dbReference type="AlphaFoldDB" id="A0A060LZF1"/>
<sequence>MKEPFAIDKNVLKQLQIINSLEVRTDLTVQSLYARAVLAYSSYYFKEQYLRKQIDLALEHRDKEQFHILSSELSSHIERHKYGKTISENGYNLFLTFH</sequence>
<dbReference type="Proteomes" id="UP000027142">
    <property type="component" value="Chromosome"/>
</dbReference>
<dbReference type="KEGG" id="ble:BleG1_2573"/>
<keyword evidence="3" id="KW-1185">Reference proteome</keyword>
<feature type="domain" description="IDEAL" evidence="1">
    <location>
        <begin position="37"/>
        <end position="73"/>
    </location>
</feature>
<dbReference type="PATRIC" id="fig|1246626.3.peg.2566"/>
<dbReference type="SMART" id="SM00914">
    <property type="entry name" value="IDEAL"/>
    <property type="match status" value="1"/>
</dbReference>
<proteinExistence type="predicted"/>
<dbReference type="InterPro" id="IPR014957">
    <property type="entry name" value="IDEAL_dom"/>
</dbReference>
<dbReference type="HOGENOM" id="CLU_182042_0_0_9"/>
<dbReference type="Gene3D" id="4.10.810.10">
    <property type="entry name" value="Virus Scaffolding Protein, Chain A"/>
    <property type="match status" value="1"/>
</dbReference>
<organism evidence="2 3">
    <name type="scientific">Shouchella lehensis G1</name>
    <dbReference type="NCBI Taxonomy" id="1246626"/>
    <lineage>
        <taxon>Bacteria</taxon>
        <taxon>Bacillati</taxon>
        <taxon>Bacillota</taxon>
        <taxon>Bacilli</taxon>
        <taxon>Bacillales</taxon>
        <taxon>Bacillaceae</taxon>
        <taxon>Shouchella</taxon>
    </lineage>
</organism>
<dbReference type="Pfam" id="PF08858">
    <property type="entry name" value="IDEAL"/>
    <property type="match status" value="1"/>
</dbReference>
<dbReference type="EMBL" id="CP003923">
    <property type="protein sequence ID" value="AIC95140.1"/>
    <property type="molecule type" value="Genomic_DNA"/>
</dbReference>
<dbReference type="STRING" id="1246626.BleG1_2573"/>
<dbReference type="RefSeq" id="WP_038481532.1">
    <property type="nucleotide sequence ID" value="NZ_CP003923.1"/>
</dbReference>
<evidence type="ECO:0000313" key="2">
    <source>
        <dbReference type="EMBL" id="AIC95140.1"/>
    </source>
</evidence>
<evidence type="ECO:0000313" key="3">
    <source>
        <dbReference type="Proteomes" id="UP000027142"/>
    </source>
</evidence>
<name>A0A060LZF1_9BACI</name>
<reference evidence="2 3" key="1">
    <citation type="journal article" date="2014" name="Gene">
        <title>A comparative genomic analysis of the alkalitolerant soil bacterium Bacillus lehensis G1.</title>
        <authorList>
            <person name="Noor Y.M."/>
            <person name="Samsulrizal N.H."/>
            <person name="Jema'on N.A."/>
            <person name="Low K.O."/>
            <person name="Ramli A.N."/>
            <person name="Alias N.I."/>
            <person name="Damis S.I."/>
            <person name="Fuzi S.F."/>
            <person name="Isa M.N."/>
            <person name="Murad A.M."/>
            <person name="Raih M.F."/>
            <person name="Bakar F.D."/>
            <person name="Najimudin N."/>
            <person name="Mahadi N.M."/>
            <person name="Illias R.M."/>
        </authorList>
    </citation>
    <scope>NUCLEOTIDE SEQUENCE [LARGE SCALE GENOMIC DNA]</scope>
    <source>
        <strain evidence="2 3">G1</strain>
    </source>
</reference>
<accession>A0A060LZF1</accession>
<dbReference type="OrthoDB" id="2878915at2"/>
<dbReference type="eggNOG" id="ENOG50325IP">
    <property type="taxonomic scope" value="Bacteria"/>
</dbReference>
<evidence type="ECO:0000259" key="1">
    <source>
        <dbReference type="SMART" id="SM00914"/>
    </source>
</evidence>
<dbReference type="InterPro" id="IPR027393">
    <property type="entry name" value="Virus_scaffolding_prot_C"/>
</dbReference>
<gene>
    <name evidence="2" type="ORF">BleG1_2573</name>
</gene>